<dbReference type="EMBL" id="CABPRZ010000006">
    <property type="protein sequence ID" value="VVD95512.1"/>
    <property type="molecule type" value="Genomic_DNA"/>
</dbReference>
<keyword evidence="1" id="KW-0805">Transcription regulation</keyword>
<evidence type="ECO:0000313" key="5">
    <source>
        <dbReference type="EMBL" id="VVD95512.1"/>
    </source>
</evidence>
<dbReference type="AlphaFoldDB" id="A0A5E4U7Q7"/>
<proteinExistence type="predicted"/>
<dbReference type="InterPro" id="IPR039422">
    <property type="entry name" value="MarR/SlyA-like"/>
</dbReference>
<evidence type="ECO:0000256" key="2">
    <source>
        <dbReference type="ARBA" id="ARBA00023125"/>
    </source>
</evidence>
<accession>A0A5E4U7Q7</accession>
<organism evidence="5 6">
    <name type="scientific">Pandoraea terrae</name>
    <dbReference type="NCBI Taxonomy" id="1537710"/>
    <lineage>
        <taxon>Bacteria</taxon>
        <taxon>Pseudomonadati</taxon>
        <taxon>Pseudomonadota</taxon>
        <taxon>Betaproteobacteria</taxon>
        <taxon>Burkholderiales</taxon>
        <taxon>Burkholderiaceae</taxon>
        <taxon>Pandoraea</taxon>
    </lineage>
</organism>
<keyword evidence="6" id="KW-1185">Reference proteome</keyword>
<sequence length="128" mass="14603">MRPLGVTRSQWWVLAHLSRHDGMVQTELANRLELGKAALGGLVDRLESAGIVERRADEIDRRAKRVYLSAKGARLIAEMRERSNQMSDRILSGLTRDARRQLAEMLALVKRNLVAIREEAGWRDDEDI</sequence>
<protein>
    <submittedName>
        <fullName evidence="5">MarR family transcriptional regulator</fullName>
    </submittedName>
</protein>
<dbReference type="InterPro" id="IPR036388">
    <property type="entry name" value="WH-like_DNA-bd_sf"/>
</dbReference>
<dbReference type="PRINTS" id="PR00598">
    <property type="entry name" value="HTHMARR"/>
</dbReference>
<dbReference type="PANTHER" id="PTHR33164">
    <property type="entry name" value="TRANSCRIPTIONAL REGULATOR, MARR FAMILY"/>
    <property type="match status" value="1"/>
</dbReference>
<keyword evidence="2" id="KW-0238">DNA-binding</keyword>
<dbReference type="InterPro" id="IPR036390">
    <property type="entry name" value="WH_DNA-bd_sf"/>
</dbReference>
<dbReference type="PROSITE" id="PS50995">
    <property type="entry name" value="HTH_MARR_2"/>
    <property type="match status" value="1"/>
</dbReference>
<evidence type="ECO:0000256" key="1">
    <source>
        <dbReference type="ARBA" id="ARBA00023015"/>
    </source>
</evidence>
<dbReference type="Gene3D" id="1.10.10.10">
    <property type="entry name" value="Winged helix-like DNA-binding domain superfamily/Winged helix DNA-binding domain"/>
    <property type="match status" value="1"/>
</dbReference>
<dbReference type="GO" id="GO:0003700">
    <property type="term" value="F:DNA-binding transcription factor activity"/>
    <property type="evidence" value="ECO:0007669"/>
    <property type="project" value="InterPro"/>
</dbReference>
<dbReference type="GO" id="GO:0006950">
    <property type="term" value="P:response to stress"/>
    <property type="evidence" value="ECO:0007669"/>
    <property type="project" value="TreeGrafter"/>
</dbReference>
<evidence type="ECO:0000313" key="6">
    <source>
        <dbReference type="Proteomes" id="UP000414233"/>
    </source>
</evidence>
<evidence type="ECO:0000256" key="3">
    <source>
        <dbReference type="ARBA" id="ARBA00023163"/>
    </source>
</evidence>
<dbReference type="SUPFAM" id="SSF46785">
    <property type="entry name" value="Winged helix' DNA-binding domain"/>
    <property type="match status" value="1"/>
</dbReference>
<dbReference type="InterPro" id="IPR000835">
    <property type="entry name" value="HTH_MarR-typ"/>
</dbReference>
<dbReference type="Pfam" id="PF12802">
    <property type="entry name" value="MarR_2"/>
    <property type="match status" value="1"/>
</dbReference>
<reference evidence="5 6" key="1">
    <citation type="submission" date="2019-08" db="EMBL/GenBank/DDBJ databases">
        <authorList>
            <person name="Peeters C."/>
        </authorList>
    </citation>
    <scope>NUCLEOTIDE SEQUENCE [LARGE SCALE GENOMIC DNA]</scope>
    <source>
        <strain evidence="5 6">LMG 30175</strain>
    </source>
</reference>
<dbReference type="PANTHER" id="PTHR33164:SF64">
    <property type="entry name" value="TRANSCRIPTIONAL REGULATOR SLYA"/>
    <property type="match status" value="1"/>
</dbReference>
<feature type="domain" description="HTH marR-type" evidence="4">
    <location>
        <begin position="1"/>
        <end position="114"/>
    </location>
</feature>
<keyword evidence="3" id="KW-0804">Transcription</keyword>
<evidence type="ECO:0000259" key="4">
    <source>
        <dbReference type="PROSITE" id="PS50995"/>
    </source>
</evidence>
<dbReference type="Proteomes" id="UP000414233">
    <property type="component" value="Unassembled WGS sequence"/>
</dbReference>
<dbReference type="GO" id="GO:0003677">
    <property type="term" value="F:DNA binding"/>
    <property type="evidence" value="ECO:0007669"/>
    <property type="project" value="UniProtKB-KW"/>
</dbReference>
<dbReference type="SMART" id="SM00347">
    <property type="entry name" value="HTH_MARR"/>
    <property type="match status" value="1"/>
</dbReference>
<gene>
    <name evidence="5" type="ORF">PTE30175_01781</name>
</gene>
<name>A0A5E4U7Q7_9BURK</name>